<sequence length="311" mass="32998">MARFDRVDSLDECLSKAPLPSYRQSSPFAAAAMETRSRRANVCAISASRMIICNTRADPDQHSASDTTSARIAPSWNCTYRGEQFNVPEYDEVRCDSLCSAAGQRSVAQPICRVPCRGVASPTRFIDTAASLPVMATQGAASLASLCTALSSPASHVTLATANSRCSFSEPKVCAPGNTVVTEAATAAFGRSMTWALESAEPKVSSGLLPSISANQNDRVALSKFIQSESSAVLPPITMADALRADTVCTVAALSPRGRFHTDTIATRPRTILDGSEKRGLSGETVRGGSPRNTWRYCEVPVAVNDVRCGL</sequence>
<dbReference type="AlphaFoldDB" id="A0A8J4GK23"/>
<evidence type="ECO:0000313" key="2">
    <source>
        <dbReference type="Proteomes" id="UP000722791"/>
    </source>
</evidence>
<accession>A0A8J4GK23</accession>
<organism evidence="1 2">
    <name type="scientific">Volvox reticuliferus</name>
    <dbReference type="NCBI Taxonomy" id="1737510"/>
    <lineage>
        <taxon>Eukaryota</taxon>
        <taxon>Viridiplantae</taxon>
        <taxon>Chlorophyta</taxon>
        <taxon>core chlorophytes</taxon>
        <taxon>Chlorophyceae</taxon>
        <taxon>CS clade</taxon>
        <taxon>Chlamydomonadales</taxon>
        <taxon>Volvocaceae</taxon>
        <taxon>Volvox</taxon>
    </lineage>
</organism>
<dbReference type="EMBL" id="BNCQ01000028">
    <property type="protein sequence ID" value="GIM08793.1"/>
    <property type="molecule type" value="Genomic_DNA"/>
</dbReference>
<evidence type="ECO:0000313" key="1">
    <source>
        <dbReference type="EMBL" id="GIM08793.1"/>
    </source>
</evidence>
<dbReference type="Proteomes" id="UP000722791">
    <property type="component" value="Unassembled WGS sequence"/>
</dbReference>
<protein>
    <submittedName>
        <fullName evidence="1">Uncharacterized protein</fullName>
    </submittedName>
</protein>
<comment type="caution">
    <text evidence="1">The sequence shown here is derived from an EMBL/GenBank/DDBJ whole genome shotgun (WGS) entry which is preliminary data.</text>
</comment>
<gene>
    <name evidence="1" type="ORF">Vretimale_12742</name>
</gene>
<proteinExistence type="predicted"/>
<name>A0A8J4GK23_9CHLO</name>
<reference evidence="1" key="1">
    <citation type="journal article" date="2021" name="Proc. Natl. Acad. Sci. U.S.A.">
        <title>Three genomes in the algal genus Volvox reveal the fate of a haploid sex-determining region after a transition to homothallism.</title>
        <authorList>
            <person name="Yamamoto K."/>
            <person name="Hamaji T."/>
            <person name="Kawai-Toyooka H."/>
            <person name="Matsuzaki R."/>
            <person name="Takahashi F."/>
            <person name="Nishimura Y."/>
            <person name="Kawachi M."/>
            <person name="Noguchi H."/>
            <person name="Minakuchi Y."/>
            <person name="Umen J.G."/>
            <person name="Toyoda A."/>
            <person name="Nozaki H."/>
        </authorList>
    </citation>
    <scope>NUCLEOTIDE SEQUENCE</scope>
    <source>
        <strain evidence="1">NIES-3785</strain>
    </source>
</reference>